<dbReference type="GO" id="GO:0016405">
    <property type="term" value="F:CoA-ligase activity"/>
    <property type="evidence" value="ECO:0007669"/>
    <property type="project" value="TreeGrafter"/>
</dbReference>
<dbReference type="InterPro" id="IPR025110">
    <property type="entry name" value="AMP-bd_C"/>
</dbReference>
<evidence type="ECO:0000259" key="2">
    <source>
        <dbReference type="Pfam" id="PF13193"/>
    </source>
</evidence>
<dbReference type="InterPro" id="IPR045851">
    <property type="entry name" value="AMP-bd_C_sf"/>
</dbReference>
<dbReference type="Pfam" id="PF13193">
    <property type="entry name" value="AMP-binding_C"/>
    <property type="match status" value="1"/>
</dbReference>
<dbReference type="Pfam" id="PF00501">
    <property type="entry name" value="AMP-binding"/>
    <property type="match status" value="1"/>
</dbReference>
<protein>
    <submittedName>
        <fullName evidence="3">Uncharacterized protein</fullName>
    </submittedName>
</protein>
<gene>
    <name evidence="3" type="ORF">SLS53_006591</name>
</gene>
<dbReference type="Gene3D" id="2.30.38.10">
    <property type="entry name" value="Luciferase, Domain 3"/>
    <property type="match status" value="1"/>
</dbReference>
<feature type="domain" description="AMP-dependent synthetase/ligase" evidence="1">
    <location>
        <begin position="37"/>
        <end position="409"/>
    </location>
</feature>
<evidence type="ECO:0000259" key="1">
    <source>
        <dbReference type="Pfam" id="PF00501"/>
    </source>
</evidence>
<dbReference type="CDD" id="cd05911">
    <property type="entry name" value="Firefly_Luc_like"/>
    <property type="match status" value="1"/>
</dbReference>
<reference evidence="3 4" key="1">
    <citation type="journal article" date="2023" name="PLoS ONE">
        <title>Cytospora paraplurivora sp. nov. isolated from orchards with fruit tree decline syndrome in Ontario, Canada.</title>
        <authorList>
            <person name="Ilyukhin E."/>
            <person name="Nguyen H.D.T."/>
            <person name="Castle A.J."/>
            <person name="Ellouze W."/>
        </authorList>
    </citation>
    <scope>NUCLEOTIDE SEQUENCE [LARGE SCALE GENOMIC DNA]</scope>
    <source>
        <strain evidence="3 4">FDS-564</strain>
    </source>
</reference>
<dbReference type="Gene3D" id="3.30.300.30">
    <property type="match status" value="1"/>
</dbReference>
<dbReference type="AlphaFoldDB" id="A0AAN9U9K1"/>
<dbReference type="EMBL" id="JAJSPL020000030">
    <property type="protein sequence ID" value="KAK7737288.1"/>
    <property type="molecule type" value="Genomic_DNA"/>
</dbReference>
<dbReference type="PROSITE" id="PS00455">
    <property type="entry name" value="AMP_BINDING"/>
    <property type="match status" value="1"/>
</dbReference>
<comment type="caution">
    <text evidence="3">The sequence shown here is derived from an EMBL/GenBank/DDBJ whole genome shotgun (WGS) entry which is preliminary data.</text>
</comment>
<dbReference type="Proteomes" id="UP001320245">
    <property type="component" value="Unassembled WGS sequence"/>
</dbReference>
<dbReference type="SUPFAM" id="SSF56801">
    <property type="entry name" value="Acetyl-CoA synthetase-like"/>
    <property type="match status" value="1"/>
</dbReference>
<evidence type="ECO:0000313" key="4">
    <source>
        <dbReference type="Proteomes" id="UP001320245"/>
    </source>
</evidence>
<dbReference type="InterPro" id="IPR000873">
    <property type="entry name" value="AMP-dep_synth/lig_dom"/>
</dbReference>
<dbReference type="Gene3D" id="3.40.50.980">
    <property type="match status" value="2"/>
</dbReference>
<sequence length="569" mass="62265">MGTEATLRIPISDFITTETHGRLSIAKSRNPFTCGLTGKTFTLHETIERREALARAIAKRLGWSPNEETAWDKVACIFSFNTIDYLTVAYAVHRLNGIVTPANAAYSAPELAHQLKSSGARVMFIGGPQLQVGLEAAKAAGIPKDKIWLMGMPGFEKADGFVTVEELIAEGANAQKINALKWTKGQGERQPAFLCYSSGTSGLPKAVMVSHRNVIANSMQYTVYEAPAKKKLGIVTQSVLGLLPLSHIYGLVVLGHACPYRGDGIIILPKFEMPTFLSAIERFKINLLFLVPPIIIRMTKTVDECKKYNLDSVRLVFSGAAPLGEESVQDMKRLWPKWNVAQGYEMLGMTEVATIVACASEDDILSKSSGSLIPATKAKLFGLDGKEVKEYDTPGELWVQSPSATIGYLNNEKATAETFVYDDDGRWVRTGDEAIVTLGPSGFEHIVIVDRIKELIKVKGHQVAPAELEAHLLSHPAVADCAVIQVPDNHAGEVPKAFVVKDPAFANKPEEEVARAIQKHVEEHKASYKWIKGGIEFIDVVPKSPSGKILRRLLRDKEKTARAKTGPKL</sequence>
<dbReference type="PANTHER" id="PTHR24096:SF422">
    <property type="entry name" value="BCDNA.GH02901"/>
    <property type="match status" value="1"/>
</dbReference>
<accession>A0AAN9U9K1</accession>
<evidence type="ECO:0000313" key="3">
    <source>
        <dbReference type="EMBL" id="KAK7737288.1"/>
    </source>
</evidence>
<name>A0AAN9U9K1_9PEZI</name>
<proteinExistence type="predicted"/>
<dbReference type="InterPro" id="IPR020845">
    <property type="entry name" value="AMP-binding_CS"/>
</dbReference>
<feature type="domain" description="AMP-binding enzyme C-terminal" evidence="2">
    <location>
        <begin position="467"/>
        <end position="548"/>
    </location>
</feature>
<organism evidence="3 4">
    <name type="scientific">Cytospora paraplurivora</name>
    <dbReference type="NCBI Taxonomy" id="2898453"/>
    <lineage>
        <taxon>Eukaryota</taxon>
        <taxon>Fungi</taxon>
        <taxon>Dikarya</taxon>
        <taxon>Ascomycota</taxon>
        <taxon>Pezizomycotina</taxon>
        <taxon>Sordariomycetes</taxon>
        <taxon>Sordariomycetidae</taxon>
        <taxon>Diaporthales</taxon>
        <taxon>Cytosporaceae</taxon>
        <taxon>Cytospora</taxon>
    </lineage>
</organism>
<dbReference type="PANTHER" id="PTHR24096">
    <property type="entry name" value="LONG-CHAIN-FATTY-ACID--COA LIGASE"/>
    <property type="match status" value="1"/>
</dbReference>
<keyword evidence="4" id="KW-1185">Reference proteome</keyword>